<reference evidence="3" key="1">
    <citation type="journal article" date="2014" name="Int. J. Syst. Evol. Microbiol.">
        <title>Complete genome of a new Firmicutes species belonging to the dominant human colonic microbiota ('Ruminococcus bicirculans') reveals two chromosomes and a selective capacity to utilize plant glucans.</title>
        <authorList>
            <consortium name="NISC Comparative Sequencing Program"/>
            <person name="Wegmann U."/>
            <person name="Louis P."/>
            <person name="Goesmann A."/>
            <person name="Henrissat B."/>
            <person name="Duncan S.H."/>
            <person name="Flint H.J."/>
        </authorList>
    </citation>
    <scope>NUCLEOTIDE SEQUENCE</scope>
    <source>
        <strain evidence="3">NBRC 107715</strain>
    </source>
</reference>
<protein>
    <submittedName>
        <fullName evidence="2">Uncharacterized protein</fullName>
    </submittedName>
</protein>
<evidence type="ECO:0000313" key="4">
    <source>
        <dbReference type="Proteomes" id="UP000321960"/>
    </source>
</evidence>
<evidence type="ECO:0000313" key="5">
    <source>
        <dbReference type="Proteomes" id="UP001156856"/>
    </source>
</evidence>
<proteinExistence type="predicted"/>
<keyword evidence="5" id="KW-1185">Reference proteome</keyword>
<name>A0A512J6V0_9HYPH</name>
<accession>A0A512J6V0</accession>
<reference evidence="5" key="2">
    <citation type="journal article" date="2019" name="Int. J. Syst. Evol. Microbiol.">
        <title>The Global Catalogue of Microorganisms (GCM) 10K type strain sequencing project: providing services to taxonomists for standard genome sequencing and annotation.</title>
        <authorList>
            <consortium name="The Broad Institute Genomics Platform"/>
            <consortium name="The Broad Institute Genome Sequencing Center for Infectious Disease"/>
            <person name="Wu L."/>
            <person name="Ma J."/>
        </authorList>
    </citation>
    <scope>NUCLEOTIDE SEQUENCE [LARGE SCALE GENOMIC DNA]</scope>
    <source>
        <strain evidence="5">NBRC 107715</strain>
    </source>
</reference>
<dbReference type="Proteomes" id="UP001156856">
    <property type="component" value="Unassembled WGS sequence"/>
</dbReference>
<reference evidence="2 4" key="3">
    <citation type="submission" date="2019-07" db="EMBL/GenBank/DDBJ databases">
        <title>Whole genome shotgun sequence of Methylobacterium oxalidis NBRC 107715.</title>
        <authorList>
            <person name="Hosoyama A."/>
            <person name="Uohara A."/>
            <person name="Ohji S."/>
            <person name="Ichikawa N."/>
        </authorList>
    </citation>
    <scope>NUCLEOTIDE SEQUENCE [LARGE SCALE GENOMIC DNA]</scope>
    <source>
        <strain evidence="2 4">NBRC 107715</strain>
    </source>
</reference>
<dbReference type="AlphaFoldDB" id="A0A512J6V0"/>
<dbReference type="EMBL" id="BJZU01000073">
    <property type="protein sequence ID" value="GEP05622.1"/>
    <property type="molecule type" value="Genomic_DNA"/>
</dbReference>
<comment type="caution">
    <text evidence="2">The sequence shown here is derived from an EMBL/GenBank/DDBJ whole genome shotgun (WGS) entry which is preliminary data.</text>
</comment>
<organism evidence="2 4">
    <name type="scientific">Methylobacterium oxalidis</name>
    <dbReference type="NCBI Taxonomy" id="944322"/>
    <lineage>
        <taxon>Bacteria</taxon>
        <taxon>Pseudomonadati</taxon>
        <taxon>Pseudomonadota</taxon>
        <taxon>Alphaproteobacteria</taxon>
        <taxon>Hyphomicrobiales</taxon>
        <taxon>Methylobacteriaceae</taxon>
        <taxon>Methylobacterium</taxon>
    </lineage>
</organism>
<feature type="compositionally biased region" description="Basic and acidic residues" evidence="1">
    <location>
        <begin position="75"/>
        <end position="85"/>
    </location>
</feature>
<dbReference type="EMBL" id="BSPK01000072">
    <property type="protein sequence ID" value="GLS65398.1"/>
    <property type="molecule type" value="Genomic_DNA"/>
</dbReference>
<feature type="region of interest" description="Disordered" evidence="1">
    <location>
        <begin position="52"/>
        <end position="85"/>
    </location>
</feature>
<evidence type="ECO:0000313" key="2">
    <source>
        <dbReference type="EMBL" id="GEP05622.1"/>
    </source>
</evidence>
<reference evidence="3" key="4">
    <citation type="submission" date="2023-01" db="EMBL/GenBank/DDBJ databases">
        <title>Draft genome sequence of Methylobacterium oxalidis strain NBRC 107715.</title>
        <authorList>
            <person name="Sun Q."/>
            <person name="Mori K."/>
        </authorList>
    </citation>
    <scope>NUCLEOTIDE SEQUENCE</scope>
    <source>
        <strain evidence="3">NBRC 107715</strain>
    </source>
</reference>
<gene>
    <name evidence="3" type="ORF">GCM10007888_37800</name>
    <name evidence="2" type="ORF">MOX02_36600</name>
</gene>
<sequence length="85" mass="9399">MTAPYRYIRRRGTQWDGLLEGVAWGLAEALPLPELPEVVPTAVALLMTQPVQQPQSEAVPAEMDPRGSSPPVQRILRETAPRKDP</sequence>
<evidence type="ECO:0000313" key="3">
    <source>
        <dbReference type="EMBL" id="GLS65398.1"/>
    </source>
</evidence>
<evidence type="ECO:0000256" key="1">
    <source>
        <dbReference type="SAM" id="MobiDB-lite"/>
    </source>
</evidence>
<dbReference type="Proteomes" id="UP000321960">
    <property type="component" value="Unassembled WGS sequence"/>
</dbReference>